<keyword evidence="3" id="KW-1185">Reference proteome</keyword>
<dbReference type="SUPFAM" id="SSF109854">
    <property type="entry name" value="DinB/YfiT-like putative metalloenzymes"/>
    <property type="match status" value="1"/>
</dbReference>
<gene>
    <name evidence="2" type="ORF">OIN60_01160</name>
</gene>
<dbReference type="InterPro" id="IPR024775">
    <property type="entry name" value="DinB-like"/>
</dbReference>
<dbReference type="InterPro" id="IPR034660">
    <property type="entry name" value="DinB/YfiT-like"/>
</dbReference>
<comment type="caution">
    <text evidence="2">The sequence shown here is derived from an EMBL/GenBank/DDBJ whole genome shotgun (WGS) entry which is preliminary data.</text>
</comment>
<reference evidence="2 3" key="1">
    <citation type="submission" date="2022-10" db="EMBL/GenBank/DDBJ databases">
        <title>Paenibacillus description and whole genome data of maize root bacterial community.</title>
        <authorList>
            <person name="Marton D."/>
            <person name="Farkas M."/>
            <person name="Cserhati M."/>
        </authorList>
    </citation>
    <scope>NUCLEOTIDE SEQUENCE [LARGE SCALE GENOMIC DNA]</scope>
    <source>
        <strain evidence="2 3">P96</strain>
    </source>
</reference>
<proteinExistence type="predicted"/>
<name>A0ABT9FKZ3_9BACL</name>
<dbReference type="RefSeq" id="WP_305753030.1">
    <property type="nucleotide sequence ID" value="NZ_JAPCKK010000001.1"/>
</dbReference>
<organism evidence="2 3">
    <name type="scientific">Paenibacillus zeirhizosphaerae</name>
    <dbReference type="NCBI Taxonomy" id="2987519"/>
    <lineage>
        <taxon>Bacteria</taxon>
        <taxon>Bacillati</taxon>
        <taxon>Bacillota</taxon>
        <taxon>Bacilli</taxon>
        <taxon>Bacillales</taxon>
        <taxon>Paenibacillaceae</taxon>
        <taxon>Paenibacillus</taxon>
    </lineage>
</organism>
<dbReference type="Proteomes" id="UP001241848">
    <property type="component" value="Unassembled WGS sequence"/>
</dbReference>
<sequence length="172" mass="19702">MHLFDLAPQQGMTPVIGMLHAAVEDTYHRLQATCAGLSEEELYYKGPNGSLNSIAQLLKHLAVVDLHWVYRLRGESVPDELVQQFGPMATEEGRLPEIEGVPLEDLFSQYDRVQDMFRQACLILTDEDLERKVPYENGAEATVRWGIWHIADHSRYHQAHMAWLKKMCRTGL</sequence>
<dbReference type="EMBL" id="JAPCKK010000001">
    <property type="protein sequence ID" value="MDP4095401.1"/>
    <property type="molecule type" value="Genomic_DNA"/>
</dbReference>
<dbReference type="Pfam" id="PF12867">
    <property type="entry name" value="DinB_2"/>
    <property type="match status" value="1"/>
</dbReference>
<evidence type="ECO:0000313" key="3">
    <source>
        <dbReference type="Proteomes" id="UP001241848"/>
    </source>
</evidence>
<feature type="domain" description="DinB-like" evidence="1">
    <location>
        <begin position="23"/>
        <end position="161"/>
    </location>
</feature>
<accession>A0ABT9FKZ3</accession>
<protein>
    <submittedName>
        <fullName evidence="2">DinB family protein</fullName>
    </submittedName>
</protein>
<evidence type="ECO:0000259" key="1">
    <source>
        <dbReference type="Pfam" id="PF12867"/>
    </source>
</evidence>
<dbReference type="Gene3D" id="1.20.120.450">
    <property type="entry name" value="dinb family like domain"/>
    <property type="match status" value="1"/>
</dbReference>
<evidence type="ECO:0000313" key="2">
    <source>
        <dbReference type="EMBL" id="MDP4095401.1"/>
    </source>
</evidence>